<organism evidence="2">
    <name type="scientific">Brassica campestris</name>
    <name type="common">Field mustard</name>
    <dbReference type="NCBI Taxonomy" id="3711"/>
    <lineage>
        <taxon>Eukaryota</taxon>
        <taxon>Viridiplantae</taxon>
        <taxon>Streptophyta</taxon>
        <taxon>Embryophyta</taxon>
        <taxon>Tracheophyta</taxon>
        <taxon>Spermatophyta</taxon>
        <taxon>Magnoliopsida</taxon>
        <taxon>eudicotyledons</taxon>
        <taxon>Gunneridae</taxon>
        <taxon>Pentapetalae</taxon>
        <taxon>rosids</taxon>
        <taxon>malvids</taxon>
        <taxon>Brassicales</taxon>
        <taxon>Brassicaceae</taxon>
        <taxon>Brassiceae</taxon>
        <taxon>Brassica</taxon>
    </lineage>
</organism>
<dbReference type="EMBL" id="LR031571">
    <property type="protein sequence ID" value="VDC75508.1"/>
    <property type="molecule type" value="Genomic_DNA"/>
</dbReference>
<sequence length="176" mass="20104">MDHVGEQTNRASKPLQPALNLLNSKLVLSSVCSYGWPNYYDWTLESRRNVLGSSSVVSFRITKCLLMQVNIQVSSNILDCSDRNNSKYYVVVNFLYSLNEGKIPKKRFNRQLAPEETSIKLLFPLDLNGVIFVECAEIILVILDEAITKLRPDFFWLGGLKSSFKVSTFHMKYSIL</sequence>
<dbReference type="Proteomes" id="UP000694005">
    <property type="component" value="Chromosome A01"/>
</dbReference>
<gene>
    <name evidence="2" type="ORF">BRAA01T02010Z</name>
    <name evidence="1" type="ORF">BRAPAZ1V2_A01P21180.2</name>
</gene>
<dbReference type="AlphaFoldDB" id="A0A3P5ZUC8"/>
<evidence type="ECO:0000313" key="1">
    <source>
        <dbReference type="EMBL" id="CAG7888042.1"/>
    </source>
</evidence>
<dbReference type="PANTHER" id="PTHR30411:SF4">
    <property type="entry name" value="YBAK_AMINOACYL-TRNA SYNTHETASE-ASSOCIATED DOMAIN-CONTAINING PROTEIN"/>
    <property type="match status" value="1"/>
</dbReference>
<protein>
    <submittedName>
        <fullName evidence="1">Uncharacterized protein</fullName>
    </submittedName>
</protein>
<evidence type="ECO:0000313" key="2">
    <source>
        <dbReference type="EMBL" id="VDC75508.1"/>
    </source>
</evidence>
<accession>A0A3P5ZUC8</accession>
<reference evidence="2" key="1">
    <citation type="submission" date="2018-11" db="EMBL/GenBank/DDBJ databases">
        <authorList>
            <consortium name="Genoscope - CEA"/>
            <person name="William W."/>
        </authorList>
    </citation>
    <scope>NUCLEOTIDE SEQUENCE</scope>
</reference>
<dbReference type="Gramene" id="A01p21180.2_BraZ1">
    <property type="protein sequence ID" value="A01p21180.2_BraZ1.CDS"/>
    <property type="gene ID" value="A01g21180.2_BraZ1"/>
</dbReference>
<proteinExistence type="predicted"/>
<dbReference type="PANTHER" id="PTHR30411">
    <property type="entry name" value="CYTOPLASMIC PROTEIN"/>
    <property type="match status" value="1"/>
</dbReference>
<dbReference type="EMBL" id="LS974617">
    <property type="protein sequence ID" value="CAG7888042.1"/>
    <property type="molecule type" value="Genomic_DNA"/>
</dbReference>
<name>A0A3P5ZUC8_BRACM</name>